<gene>
    <name evidence="3" type="ORF">GCM10008171_13370</name>
</gene>
<dbReference type="SUPFAM" id="SSF54506">
    <property type="entry name" value="Diaminopimelate epimerase-like"/>
    <property type="match status" value="1"/>
</dbReference>
<protein>
    <submittedName>
        <fullName evidence="3">Isomerase</fullName>
    </submittedName>
</protein>
<dbReference type="InterPro" id="IPR003719">
    <property type="entry name" value="Phenazine_PhzF-like"/>
</dbReference>
<dbReference type="RefSeq" id="WP_271204005.1">
    <property type="nucleotide sequence ID" value="NZ_BSFK01000005.1"/>
</dbReference>
<dbReference type="GO" id="GO:0016853">
    <property type="term" value="F:isomerase activity"/>
    <property type="evidence" value="ECO:0007669"/>
    <property type="project" value="UniProtKB-KW"/>
</dbReference>
<dbReference type="GO" id="GO:0005737">
    <property type="term" value="C:cytoplasm"/>
    <property type="evidence" value="ECO:0007669"/>
    <property type="project" value="TreeGrafter"/>
</dbReference>
<comment type="caution">
    <text evidence="3">The sequence shown here is derived from an EMBL/GenBank/DDBJ whole genome shotgun (WGS) entry which is preliminary data.</text>
</comment>
<dbReference type="PANTHER" id="PTHR13774">
    <property type="entry name" value="PHENAZINE BIOSYNTHESIS PROTEIN"/>
    <property type="match status" value="1"/>
</dbReference>
<evidence type="ECO:0000256" key="1">
    <source>
        <dbReference type="ARBA" id="ARBA00008270"/>
    </source>
</evidence>
<dbReference type="EMBL" id="BSFK01000005">
    <property type="protein sequence ID" value="GLK76083.1"/>
    <property type="molecule type" value="Genomic_DNA"/>
</dbReference>
<dbReference type="Proteomes" id="UP001143364">
    <property type="component" value="Unassembled WGS sequence"/>
</dbReference>
<organism evidence="3 4">
    <name type="scientific">Methylopila jiangsuensis</name>
    <dbReference type="NCBI Taxonomy" id="586230"/>
    <lineage>
        <taxon>Bacteria</taxon>
        <taxon>Pseudomonadati</taxon>
        <taxon>Pseudomonadota</taxon>
        <taxon>Alphaproteobacteria</taxon>
        <taxon>Hyphomicrobiales</taxon>
        <taxon>Methylopilaceae</taxon>
        <taxon>Methylopila</taxon>
    </lineage>
</organism>
<reference evidence="3" key="2">
    <citation type="submission" date="2023-01" db="EMBL/GenBank/DDBJ databases">
        <authorList>
            <person name="Sun Q."/>
            <person name="Evtushenko L."/>
        </authorList>
    </citation>
    <scope>NUCLEOTIDE SEQUENCE</scope>
    <source>
        <strain evidence="3">VKM B-2555</strain>
    </source>
</reference>
<evidence type="ECO:0000313" key="3">
    <source>
        <dbReference type="EMBL" id="GLK76083.1"/>
    </source>
</evidence>
<evidence type="ECO:0000313" key="4">
    <source>
        <dbReference type="Proteomes" id="UP001143364"/>
    </source>
</evidence>
<feature type="active site" evidence="2">
    <location>
        <position position="46"/>
    </location>
</feature>
<dbReference type="AlphaFoldDB" id="A0A9W6JH10"/>
<dbReference type="Pfam" id="PF02567">
    <property type="entry name" value="PhzC-PhzF"/>
    <property type="match status" value="1"/>
</dbReference>
<keyword evidence="3" id="KW-0413">Isomerase</keyword>
<keyword evidence="4" id="KW-1185">Reference proteome</keyword>
<sequence>MSRLYVILNVFADRPLAGNPLAVVLDAQGLDAGGMQAIAREFNLSETVFLLPAEDEARKARLRIFTPERELPFAGHPTVGTAALLGLMDAAAGKGRLHAFELEEPVGALPCDVEVLDRRRAFASFALARLPQPAGEARAPEAIAAALGLDPDDIGFDGHAPSRFEAGNPFTFVPLKSCDALARAVLRHDLWDAGFGGEGRPSAYLYARGEAGSGFAFRARMLRPGLGEDPATGSAVAALAGAIMAFEPPADGAHAIRVGQGDEIGRPSVIELGLKVRGGALASATIGGFAVVAAEGSLFVK</sequence>
<dbReference type="Gene3D" id="3.10.310.10">
    <property type="entry name" value="Diaminopimelate Epimerase, Chain A, domain 1"/>
    <property type="match status" value="2"/>
</dbReference>
<evidence type="ECO:0000256" key="2">
    <source>
        <dbReference type="PIRSR" id="PIRSR016184-1"/>
    </source>
</evidence>
<reference evidence="3" key="1">
    <citation type="journal article" date="2014" name="Int. J. Syst. Evol. Microbiol.">
        <title>Complete genome sequence of Corynebacterium casei LMG S-19264T (=DSM 44701T), isolated from a smear-ripened cheese.</title>
        <authorList>
            <consortium name="US DOE Joint Genome Institute (JGI-PGF)"/>
            <person name="Walter F."/>
            <person name="Albersmeier A."/>
            <person name="Kalinowski J."/>
            <person name="Ruckert C."/>
        </authorList>
    </citation>
    <scope>NUCLEOTIDE SEQUENCE</scope>
    <source>
        <strain evidence="3">VKM B-2555</strain>
    </source>
</reference>
<proteinExistence type="inferred from homology"/>
<comment type="similarity">
    <text evidence="1">Belongs to the PhzF family.</text>
</comment>
<name>A0A9W6JH10_9HYPH</name>
<dbReference type="PIRSF" id="PIRSF016184">
    <property type="entry name" value="PhzC_PhzF"/>
    <property type="match status" value="1"/>
</dbReference>
<accession>A0A9W6JH10</accession>
<dbReference type="PANTHER" id="PTHR13774:SF32">
    <property type="entry name" value="ANTISENSE-ENHANCING SEQUENCE 1"/>
    <property type="match status" value="1"/>
</dbReference>
<dbReference type="NCBIfam" id="TIGR00654">
    <property type="entry name" value="PhzF_family"/>
    <property type="match status" value="1"/>
</dbReference>